<dbReference type="Proteomes" id="UP001380186">
    <property type="component" value="Chromosome"/>
</dbReference>
<organism evidence="1 2">
    <name type="scientific">Chryseobacterium gambrini</name>
    <dbReference type="NCBI Taxonomy" id="373672"/>
    <lineage>
        <taxon>Bacteria</taxon>
        <taxon>Pseudomonadati</taxon>
        <taxon>Bacteroidota</taxon>
        <taxon>Flavobacteriia</taxon>
        <taxon>Flavobacteriales</taxon>
        <taxon>Weeksellaceae</taxon>
        <taxon>Chryseobacterium group</taxon>
        <taxon>Chryseobacterium</taxon>
    </lineage>
</organism>
<dbReference type="RefSeq" id="WP_338612784.1">
    <property type="nucleotide sequence ID" value="NZ_AP029022.1"/>
</dbReference>
<accession>A0ABM8K7J5</accession>
<proteinExistence type="predicted"/>
<reference evidence="1 2" key="1">
    <citation type="journal article" date="2020" name="Microbes Environ.">
        <title>Synthetic bacterial community of duckweed: a simple and stable system to study plant-microbe interactions.</title>
        <authorList>
            <person name="Ishizawa H."/>
            <person name="Tada M."/>
            <person name="Kuroda M."/>
            <person name="Inoue D."/>
            <person name="Futamata H."/>
            <person name="Ike M."/>
        </authorList>
    </citation>
    <scope>NUCLEOTIDE SEQUENCE [LARGE SCALE GENOMIC DNA]</scope>
    <source>
        <strain evidence="1 2">DW100</strain>
    </source>
</reference>
<dbReference type="EMBL" id="AP029022">
    <property type="protein sequence ID" value="BEV05021.1"/>
    <property type="molecule type" value="Genomic_DNA"/>
</dbReference>
<name>A0ABM8K7J5_9FLAO</name>
<dbReference type="Pfam" id="PF20137">
    <property type="entry name" value="BubE"/>
    <property type="match status" value="1"/>
</dbReference>
<evidence type="ECO:0000313" key="1">
    <source>
        <dbReference type="EMBL" id="BEV05021.1"/>
    </source>
</evidence>
<protein>
    <submittedName>
        <fullName evidence="1">Uncharacterized protein</fullName>
    </submittedName>
</protein>
<keyword evidence="2" id="KW-1185">Reference proteome</keyword>
<sequence length="102" mass="12213">MKIEHKFAREIPQNLKENILYISIPYKVTVHLCACGCKNKVVTRLSPKDWKLTFDGVSTTLYPSIGNWNFKCQSHYWIRNNNIILIEEESKKKKKKKRFFFF</sequence>
<gene>
    <name evidence="1" type="ORF">CRDW_23950</name>
</gene>
<evidence type="ECO:0000313" key="2">
    <source>
        <dbReference type="Proteomes" id="UP001380186"/>
    </source>
</evidence>
<dbReference type="InterPro" id="IPR045384">
    <property type="entry name" value="DUF6527"/>
</dbReference>